<accession>A0A0D2NNN7</accession>
<keyword evidence="1" id="KW-0143">Chaperone</keyword>
<dbReference type="PRINTS" id="PR00625">
    <property type="entry name" value="JDOMAIN"/>
</dbReference>
<feature type="transmembrane region" description="Helical" evidence="3">
    <location>
        <begin position="420"/>
        <end position="440"/>
    </location>
</feature>
<evidence type="ECO:0000256" key="2">
    <source>
        <dbReference type="SAM" id="MobiDB-lite"/>
    </source>
</evidence>
<dbReference type="Pfam" id="PF00226">
    <property type="entry name" value="DnaJ"/>
    <property type="match status" value="1"/>
</dbReference>
<evidence type="ECO:0000313" key="7">
    <source>
        <dbReference type="Proteomes" id="UP000054270"/>
    </source>
</evidence>
<dbReference type="PROSITE" id="PS50076">
    <property type="entry name" value="DNAJ_2"/>
    <property type="match status" value="1"/>
</dbReference>
<dbReference type="GO" id="GO:0005783">
    <property type="term" value="C:endoplasmic reticulum"/>
    <property type="evidence" value="ECO:0007669"/>
    <property type="project" value="TreeGrafter"/>
</dbReference>
<evidence type="ECO:0000313" key="6">
    <source>
        <dbReference type="EMBL" id="KJA20439.1"/>
    </source>
</evidence>
<dbReference type="AlphaFoldDB" id="A0A0D2NNN7"/>
<dbReference type="InterPro" id="IPR001623">
    <property type="entry name" value="DnaJ_domain"/>
</dbReference>
<dbReference type="GO" id="GO:0051087">
    <property type="term" value="F:protein-folding chaperone binding"/>
    <property type="evidence" value="ECO:0007669"/>
    <property type="project" value="TreeGrafter"/>
</dbReference>
<evidence type="ECO:0000256" key="4">
    <source>
        <dbReference type="SAM" id="SignalP"/>
    </source>
</evidence>
<dbReference type="InterPro" id="IPR036869">
    <property type="entry name" value="J_dom_sf"/>
</dbReference>
<dbReference type="STRING" id="945553.A0A0D2NNN7"/>
<dbReference type="CDD" id="cd06257">
    <property type="entry name" value="DnaJ"/>
    <property type="match status" value="1"/>
</dbReference>
<name>A0A0D2NNN7_HYPSF</name>
<keyword evidence="3" id="KW-0812">Transmembrane</keyword>
<dbReference type="SMART" id="SM00271">
    <property type="entry name" value="DnaJ"/>
    <property type="match status" value="1"/>
</dbReference>
<sequence length="742" mass="79582">MRSVISPVFLALAALTTFSAATFTSTCVAEICGESSFEARAVQSTPTRVVENRALTNAQRLSLGLPLKSPARRRSRGVAARDPQVSATPKYTVTGVIQVKRTSDGVVLGNLDQVANTNTGMFKFTTTSATALKVQVSLDIGVTSASGVEFTMLNSAGPLLGLVQGRDSSSVNIATGNFNYLTLNSVASPGTSAGSPPITMTNGYTTLTGISRAAETSVWNIDLNTGALSLQWTNSDGSSPSTAIFTQSGYIYAGGDQSSFTARYPSPVTALSSNNNGLAVRLLDFIYKSPVRIFSPTQPGTLQYRKHYALTFSFVIFSYLCYTLYQSASAMSPSFYEVLGVAPGVDENGLKLAFRAFAKRYHPDRPGVGPGGVEMFMNVRDAFEALKDPVVRFAYDRFGPDVLGWRQHCKTTREFMHQGLLVSSGYHIVAGIALLFWSAIGQPSAVSFWRYVLFASLLAGELSFILSPFPAYPANIFPASGLLSSASTELSTSGLLPTFSILQSIFPNRVPYQHILFLHQCFMFLSVALSRVVPQFVFIFGDGNSDAKKLDPVEKEIWERVYSTIAVADREASIILHTLLQSVSGKPNPASSPYHVPTLARMEPLTEAKTKEVFEEITPEMCNLIIEANIKNQTAGPIANAWDAALRRTAAAASASAVANGATPATPRTRNFWEKAAEAGADTESSIVFVEPVSASSTDDGEVQLPRVPSTPRLGRRGLSSSPTKGQSPVRRASFGPATGEI</sequence>
<dbReference type="Proteomes" id="UP000054270">
    <property type="component" value="Unassembled WGS sequence"/>
</dbReference>
<proteinExistence type="predicted"/>
<keyword evidence="4" id="KW-0732">Signal</keyword>
<feature type="domain" description="J" evidence="5">
    <location>
        <begin position="334"/>
        <end position="399"/>
    </location>
</feature>
<dbReference type="PANTHER" id="PTHR44360">
    <property type="entry name" value="DNAJ HOMOLOG SUBFAMILY B MEMBER 9"/>
    <property type="match status" value="1"/>
</dbReference>
<dbReference type="InterPro" id="IPR051948">
    <property type="entry name" value="Hsp70_co-chaperone_J-domain"/>
</dbReference>
<keyword evidence="3" id="KW-1133">Transmembrane helix</keyword>
<reference evidence="7" key="1">
    <citation type="submission" date="2014-04" db="EMBL/GenBank/DDBJ databases">
        <title>Evolutionary Origins and Diversification of the Mycorrhizal Mutualists.</title>
        <authorList>
            <consortium name="DOE Joint Genome Institute"/>
            <consortium name="Mycorrhizal Genomics Consortium"/>
            <person name="Kohler A."/>
            <person name="Kuo A."/>
            <person name="Nagy L.G."/>
            <person name="Floudas D."/>
            <person name="Copeland A."/>
            <person name="Barry K.W."/>
            <person name="Cichocki N."/>
            <person name="Veneault-Fourrey C."/>
            <person name="LaButti K."/>
            <person name="Lindquist E.A."/>
            <person name="Lipzen A."/>
            <person name="Lundell T."/>
            <person name="Morin E."/>
            <person name="Murat C."/>
            <person name="Riley R."/>
            <person name="Ohm R."/>
            <person name="Sun H."/>
            <person name="Tunlid A."/>
            <person name="Henrissat B."/>
            <person name="Grigoriev I.V."/>
            <person name="Hibbett D.S."/>
            <person name="Martin F."/>
        </authorList>
    </citation>
    <scope>NUCLEOTIDE SEQUENCE [LARGE SCALE GENOMIC DNA]</scope>
    <source>
        <strain evidence="7">FD-334 SS-4</strain>
    </source>
</reference>
<dbReference type="EMBL" id="KN817567">
    <property type="protein sequence ID" value="KJA20439.1"/>
    <property type="molecule type" value="Genomic_DNA"/>
</dbReference>
<evidence type="ECO:0000256" key="3">
    <source>
        <dbReference type="SAM" id="Phobius"/>
    </source>
</evidence>
<evidence type="ECO:0000259" key="5">
    <source>
        <dbReference type="PROSITE" id="PS50076"/>
    </source>
</evidence>
<protein>
    <recommendedName>
        <fullName evidence="5">J domain-containing protein</fullName>
    </recommendedName>
</protein>
<dbReference type="GO" id="GO:0036503">
    <property type="term" value="P:ERAD pathway"/>
    <property type="evidence" value="ECO:0007669"/>
    <property type="project" value="TreeGrafter"/>
</dbReference>
<keyword evidence="7" id="KW-1185">Reference proteome</keyword>
<feature type="region of interest" description="Disordered" evidence="2">
    <location>
        <begin position="694"/>
        <end position="742"/>
    </location>
</feature>
<organism evidence="6 7">
    <name type="scientific">Hypholoma sublateritium (strain FD-334 SS-4)</name>
    <dbReference type="NCBI Taxonomy" id="945553"/>
    <lineage>
        <taxon>Eukaryota</taxon>
        <taxon>Fungi</taxon>
        <taxon>Dikarya</taxon>
        <taxon>Basidiomycota</taxon>
        <taxon>Agaricomycotina</taxon>
        <taxon>Agaricomycetes</taxon>
        <taxon>Agaricomycetidae</taxon>
        <taxon>Agaricales</taxon>
        <taxon>Agaricineae</taxon>
        <taxon>Strophariaceae</taxon>
        <taxon>Hypholoma</taxon>
    </lineage>
</organism>
<evidence type="ECO:0000256" key="1">
    <source>
        <dbReference type="ARBA" id="ARBA00023186"/>
    </source>
</evidence>
<feature type="transmembrane region" description="Helical" evidence="3">
    <location>
        <begin position="307"/>
        <end position="325"/>
    </location>
</feature>
<feature type="signal peptide" evidence="4">
    <location>
        <begin position="1"/>
        <end position="21"/>
    </location>
</feature>
<dbReference type="GO" id="GO:0051787">
    <property type="term" value="F:misfolded protein binding"/>
    <property type="evidence" value="ECO:0007669"/>
    <property type="project" value="TreeGrafter"/>
</dbReference>
<dbReference type="Gene3D" id="1.10.287.110">
    <property type="entry name" value="DnaJ domain"/>
    <property type="match status" value="1"/>
</dbReference>
<dbReference type="PANTHER" id="PTHR44360:SF1">
    <property type="entry name" value="DNAJ HOMOLOG SUBFAMILY B MEMBER 9"/>
    <property type="match status" value="1"/>
</dbReference>
<dbReference type="OrthoDB" id="10250354at2759"/>
<feature type="chain" id="PRO_5002248195" description="J domain-containing protein" evidence="4">
    <location>
        <begin position="22"/>
        <end position="742"/>
    </location>
</feature>
<keyword evidence="3" id="KW-0472">Membrane</keyword>
<dbReference type="SUPFAM" id="SSF46565">
    <property type="entry name" value="Chaperone J-domain"/>
    <property type="match status" value="1"/>
</dbReference>
<gene>
    <name evidence="6" type="ORF">HYPSUDRAFT_78307</name>
</gene>